<keyword evidence="1 4" id="KW-0808">Transferase</keyword>
<accession>A0A5C5GD16</accession>
<evidence type="ECO:0000313" key="5">
    <source>
        <dbReference type="Proteomes" id="UP000314011"/>
    </source>
</evidence>
<dbReference type="EMBL" id="VFFF01000001">
    <property type="protein sequence ID" value="TNY31879.1"/>
    <property type="molecule type" value="Genomic_DNA"/>
</dbReference>
<dbReference type="CDD" id="cd04301">
    <property type="entry name" value="NAT_SF"/>
    <property type="match status" value="1"/>
</dbReference>
<dbReference type="RefSeq" id="WP_140192560.1">
    <property type="nucleotide sequence ID" value="NZ_CP065915.1"/>
</dbReference>
<organism evidence="4 5">
    <name type="scientific">Pelagovum pacificum</name>
    <dbReference type="NCBI Taxonomy" id="2588711"/>
    <lineage>
        <taxon>Bacteria</taxon>
        <taxon>Pseudomonadati</taxon>
        <taxon>Pseudomonadota</taxon>
        <taxon>Alphaproteobacteria</taxon>
        <taxon>Rhodobacterales</taxon>
        <taxon>Paracoccaceae</taxon>
        <taxon>Pelagovum</taxon>
    </lineage>
</organism>
<name>A0A5C5GD16_9RHOB</name>
<evidence type="ECO:0000259" key="3">
    <source>
        <dbReference type="PROSITE" id="PS51186"/>
    </source>
</evidence>
<dbReference type="OrthoDB" id="5459937at2"/>
<comment type="caution">
    <text evidence="4">The sequence shown here is derived from an EMBL/GenBank/DDBJ whole genome shotgun (WGS) entry which is preliminary data.</text>
</comment>
<gene>
    <name evidence="4" type="ORF">FHY64_00820</name>
</gene>
<dbReference type="PROSITE" id="PS51186">
    <property type="entry name" value="GNAT"/>
    <property type="match status" value="1"/>
</dbReference>
<sequence length="158" mass="17069">MIRCAVPDDAAAIARIWNRVIRETSATFASVEKSVDEVAAMIPARPFVVAEEAGEVVGFGCYVQLRGGDGYRHTVEHSVHVAAGAEGRGLGRALVAWLVADAHAAGMHTMWAGISSENPGAIAFHARLGFTEIARLPEVGRKFDRWMDLVLMRLELAD</sequence>
<dbReference type="InterPro" id="IPR016181">
    <property type="entry name" value="Acyl_CoA_acyltransferase"/>
</dbReference>
<feature type="domain" description="N-acetyltransferase" evidence="3">
    <location>
        <begin position="1"/>
        <end position="157"/>
    </location>
</feature>
<dbReference type="Pfam" id="PF00583">
    <property type="entry name" value="Acetyltransf_1"/>
    <property type="match status" value="1"/>
</dbReference>
<keyword evidence="2" id="KW-0012">Acyltransferase</keyword>
<evidence type="ECO:0000256" key="2">
    <source>
        <dbReference type="ARBA" id="ARBA00023315"/>
    </source>
</evidence>
<evidence type="ECO:0000313" key="4">
    <source>
        <dbReference type="EMBL" id="TNY31879.1"/>
    </source>
</evidence>
<dbReference type="Gene3D" id="3.40.630.30">
    <property type="match status" value="1"/>
</dbReference>
<dbReference type="PANTHER" id="PTHR43072">
    <property type="entry name" value="N-ACETYLTRANSFERASE"/>
    <property type="match status" value="1"/>
</dbReference>
<reference evidence="4 5" key="1">
    <citation type="submission" date="2019-06" db="EMBL/GenBank/DDBJ databases">
        <title>Genome of new Rhodobacteraceae sp. SM1903.</title>
        <authorList>
            <person name="Ren X."/>
        </authorList>
    </citation>
    <scope>NUCLEOTIDE SEQUENCE [LARGE SCALE GENOMIC DNA]</scope>
    <source>
        <strain evidence="4 5">SM1903</strain>
    </source>
</reference>
<proteinExistence type="predicted"/>
<dbReference type="SUPFAM" id="SSF55729">
    <property type="entry name" value="Acyl-CoA N-acyltransferases (Nat)"/>
    <property type="match status" value="1"/>
</dbReference>
<dbReference type="AlphaFoldDB" id="A0A5C5GD16"/>
<dbReference type="PANTHER" id="PTHR43072:SF23">
    <property type="entry name" value="UPF0039 PROTEIN C11D3.02C"/>
    <property type="match status" value="1"/>
</dbReference>
<evidence type="ECO:0000256" key="1">
    <source>
        <dbReference type="ARBA" id="ARBA00022679"/>
    </source>
</evidence>
<dbReference type="Proteomes" id="UP000314011">
    <property type="component" value="Unassembled WGS sequence"/>
</dbReference>
<dbReference type="GO" id="GO:0016747">
    <property type="term" value="F:acyltransferase activity, transferring groups other than amino-acyl groups"/>
    <property type="evidence" value="ECO:0007669"/>
    <property type="project" value="InterPro"/>
</dbReference>
<dbReference type="InterPro" id="IPR000182">
    <property type="entry name" value="GNAT_dom"/>
</dbReference>
<keyword evidence="5" id="KW-1185">Reference proteome</keyword>
<protein>
    <submittedName>
        <fullName evidence="4">N-acetyltransferase family protein</fullName>
    </submittedName>
</protein>